<name>A0A2P5DT95_PARAD</name>
<feature type="compositionally biased region" description="Basic and acidic residues" evidence="1">
    <location>
        <begin position="1"/>
        <end position="14"/>
    </location>
</feature>
<comment type="caution">
    <text evidence="2">The sequence shown here is derived from an EMBL/GenBank/DDBJ whole genome shotgun (WGS) entry which is preliminary data.</text>
</comment>
<protein>
    <submittedName>
        <fullName evidence="2">Uncharacterized protein</fullName>
    </submittedName>
</protein>
<feature type="non-terminal residue" evidence="2">
    <location>
        <position position="1"/>
    </location>
</feature>
<reference evidence="3" key="1">
    <citation type="submission" date="2016-06" db="EMBL/GenBank/DDBJ databases">
        <title>Parallel loss of symbiosis genes in relatives of nitrogen-fixing non-legume Parasponia.</title>
        <authorList>
            <person name="Van Velzen R."/>
            <person name="Holmer R."/>
            <person name="Bu F."/>
            <person name="Rutten L."/>
            <person name="Van Zeijl A."/>
            <person name="Liu W."/>
            <person name="Santuari L."/>
            <person name="Cao Q."/>
            <person name="Sharma T."/>
            <person name="Shen D."/>
            <person name="Roswanjaya Y."/>
            <person name="Wardhani T."/>
            <person name="Kalhor M.S."/>
            <person name="Jansen J."/>
            <person name="Van den Hoogen J."/>
            <person name="Gungor B."/>
            <person name="Hartog M."/>
            <person name="Hontelez J."/>
            <person name="Verver J."/>
            <person name="Yang W.-C."/>
            <person name="Schijlen E."/>
            <person name="Repin R."/>
            <person name="Schilthuizen M."/>
            <person name="Schranz E."/>
            <person name="Heidstra R."/>
            <person name="Miyata K."/>
            <person name="Fedorova E."/>
            <person name="Kohlen W."/>
            <person name="Bisseling T."/>
            <person name="Smit S."/>
            <person name="Geurts R."/>
        </authorList>
    </citation>
    <scope>NUCLEOTIDE SEQUENCE [LARGE SCALE GENOMIC DNA]</scope>
    <source>
        <strain evidence="3">cv. WU1-14</strain>
    </source>
</reference>
<organism evidence="2 3">
    <name type="scientific">Parasponia andersonii</name>
    <name type="common">Sponia andersonii</name>
    <dbReference type="NCBI Taxonomy" id="3476"/>
    <lineage>
        <taxon>Eukaryota</taxon>
        <taxon>Viridiplantae</taxon>
        <taxon>Streptophyta</taxon>
        <taxon>Embryophyta</taxon>
        <taxon>Tracheophyta</taxon>
        <taxon>Spermatophyta</taxon>
        <taxon>Magnoliopsida</taxon>
        <taxon>eudicotyledons</taxon>
        <taxon>Gunneridae</taxon>
        <taxon>Pentapetalae</taxon>
        <taxon>rosids</taxon>
        <taxon>fabids</taxon>
        <taxon>Rosales</taxon>
        <taxon>Cannabaceae</taxon>
        <taxon>Parasponia</taxon>
    </lineage>
</organism>
<evidence type="ECO:0000256" key="1">
    <source>
        <dbReference type="SAM" id="MobiDB-lite"/>
    </source>
</evidence>
<sequence length="56" mass="6628">KRQEHDFRTRDRANGHQPHHQAQVNHVVDTWMVDSCGWHYSLERIIILIVIAGKNN</sequence>
<dbReference type="AlphaFoldDB" id="A0A2P5DT95"/>
<proteinExistence type="predicted"/>
<evidence type="ECO:0000313" key="3">
    <source>
        <dbReference type="Proteomes" id="UP000237105"/>
    </source>
</evidence>
<gene>
    <name evidence="2" type="ORF">PanWU01x14_035490</name>
</gene>
<dbReference type="OrthoDB" id="10297859at2759"/>
<keyword evidence="3" id="KW-1185">Reference proteome</keyword>
<dbReference type="Proteomes" id="UP000237105">
    <property type="component" value="Unassembled WGS sequence"/>
</dbReference>
<accession>A0A2P5DT95</accession>
<dbReference type="EMBL" id="JXTB01000018">
    <property type="protein sequence ID" value="PON76495.1"/>
    <property type="molecule type" value="Genomic_DNA"/>
</dbReference>
<evidence type="ECO:0000313" key="2">
    <source>
        <dbReference type="EMBL" id="PON76495.1"/>
    </source>
</evidence>
<feature type="region of interest" description="Disordered" evidence="1">
    <location>
        <begin position="1"/>
        <end position="23"/>
    </location>
</feature>